<gene>
    <name evidence="1" type="ORF">DCC88_06200</name>
</gene>
<keyword evidence="2" id="KW-1185">Reference proteome</keyword>
<evidence type="ECO:0000313" key="1">
    <source>
        <dbReference type="EMBL" id="RDB36167.1"/>
    </source>
</evidence>
<accession>A0A369KTK0</accession>
<name>A0A369KTK0_9BACT</name>
<organism evidence="1 2">
    <name type="scientific">Spirobacillus cienkowskii</name>
    <dbReference type="NCBI Taxonomy" id="495820"/>
    <lineage>
        <taxon>Bacteria</taxon>
        <taxon>Pseudomonadati</taxon>
        <taxon>Bdellovibrionota</taxon>
        <taxon>Oligoflexia</taxon>
        <taxon>Silvanigrellales</taxon>
        <taxon>Spirobacillus</taxon>
    </lineage>
</organism>
<evidence type="ECO:0000313" key="2">
    <source>
        <dbReference type="Proteomes" id="UP000253934"/>
    </source>
</evidence>
<protein>
    <submittedName>
        <fullName evidence="1">Uncharacterized protein</fullName>
    </submittedName>
</protein>
<dbReference type="AlphaFoldDB" id="A0A369KTK0"/>
<sequence>MNAASRETLLKIEKLLPVRVNSIVGSSIDIFHKVSAQQRRILSNDKNLPHKAKITLGPEKLELQVNAIYDKKNNYWCDPRKVDG</sequence>
<dbReference type="Proteomes" id="UP000253934">
    <property type="component" value="Unassembled WGS sequence"/>
</dbReference>
<reference evidence="1" key="1">
    <citation type="submission" date="2018-04" db="EMBL/GenBank/DDBJ databases">
        <title>Draft genome sequence of the Candidatus Spirobacillus cienkowskii, a pathogen of freshwater Daphnia species, reconstructed from hemolymph metagenomic reads.</title>
        <authorList>
            <person name="Bresciani L."/>
            <person name="Lemos L.N."/>
            <person name="Wale N."/>
            <person name="Lin J.Y."/>
            <person name="Fernandes G.R."/>
            <person name="Duffy M.A."/>
            <person name="Rodrigues J.M."/>
        </authorList>
    </citation>
    <scope>NUCLEOTIDE SEQUENCE [LARGE SCALE GENOMIC DNA]</scope>
    <source>
        <strain evidence="1">Binning01</strain>
    </source>
</reference>
<dbReference type="Gene3D" id="3.30.450.20">
    <property type="entry name" value="PAS domain"/>
    <property type="match status" value="1"/>
</dbReference>
<proteinExistence type="predicted"/>
<comment type="caution">
    <text evidence="1">The sequence shown here is derived from an EMBL/GenBank/DDBJ whole genome shotgun (WGS) entry which is preliminary data.</text>
</comment>
<dbReference type="EMBL" id="QOVW01000065">
    <property type="protein sequence ID" value="RDB36167.1"/>
    <property type="molecule type" value="Genomic_DNA"/>
</dbReference>